<dbReference type="Pfam" id="PF08882">
    <property type="entry name" value="Acetone_carb_G"/>
    <property type="match status" value="1"/>
</dbReference>
<proteinExistence type="predicted"/>
<name>A0A6J7D2R3_9ZZZZ</name>
<dbReference type="InterPro" id="IPR016750">
    <property type="entry name" value="Aceto_COase_bsu/gsu"/>
</dbReference>
<organism evidence="1">
    <name type="scientific">freshwater metagenome</name>
    <dbReference type="NCBI Taxonomy" id="449393"/>
    <lineage>
        <taxon>unclassified sequences</taxon>
        <taxon>metagenomes</taxon>
        <taxon>ecological metagenomes</taxon>
    </lineage>
</organism>
<reference evidence="1" key="1">
    <citation type="submission" date="2020-05" db="EMBL/GenBank/DDBJ databases">
        <authorList>
            <person name="Chiriac C."/>
            <person name="Salcher M."/>
            <person name="Ghai R."/>
            <person name="Kavagutti S V."/>
        </authorList>
    </citation>
    <scope>NUCLEOTIDE SEQUENCE</scope>
</reference>
<accession>A0A6J7D2R3</accession>
<protein>
    <submittedName>
        <fullName evidence="1">Unannotated protein</fullName>
    </submittedName>
</protein>
<gene>
    <name evidence="1" type="ORF">UFOPK3423_00458</name>
</gene>
<evidence type="ECO:0000313" key="1">
    <source>
        <dbReference type="EMBL" id="CAB4865302.1"/>
    </source>
</evidence>
<sequence>MMDAGGSNDPSGTPGAGDAFVFRAGDDGWSVHCSACDHRYGPADADPKLGAVLRERSITDLSPLNAAGFVDRIVAREFYCPSCALLIAVNVQQVGDPIMLEWRLDPTTLAAAG</sequence>
<dbReference type="EMBL" id="CAFBLQ010000034">
    <property type="protein sequence ID" value="CAB4865302.1"/>
    <property type="molecule type" value="Genomic_DNA"/>
</dbReference>
<dbReference type="AlphaFoldDB" id="A0A6J7D2R3"/>